<dbReference type="AlphaFoldDB" id="A0A2T0PZU4"/>
<organism evidence="2 3">
    <name type="scientific">Allonocardiopsis opalescens</name>
    <dbReference type="NCBI Taxonomy" id="1144618"/>
    <lineage>
        <taxon>Bacteria</taxon>
        <taxon>Bacillati</taxon>
        <taxon>Actinomycetota</taxon>
        <taxon>Actinomycetes</taxon>
        <taxon>Streptosporangiales</taxon>
        <taxon>Allonocardiopsis</taxon>
    </lineage>
</organism>
<sequence>MSTAQTGGDGDGRAVPAAGGPGADLDALASLADPLRRALYDYVAAQDHEVSRNEAAEAVGAQRQLAAFHLDRLVAAGLLAEERRKLSGRQGPGSGRPAKVYRRAERQRTVQLPPRDYEAAAHLLAEAVERAGADAALHAAAREAGERRGAAAARERGGAGPASAAELLAALAAMGYEPADGSAAGAVRLRNCPFHTLAGAYPPLACGMNLALLEGLVAGLGAEGVRPRLDPAPGRCCVVLSKNNED</sequence>
<evidence type="ECO:0000313" key="2">
    <source>
        <dbReference type="EMBL" id="PRX97036.1"/>
    </source>
</evidence>
<dbReference type="InterPro" id="IPR036388">
    <property type="entry name" value="WH-like_DNA-bd_sf"/>
</dbReference>
<dbReference type="InterPro" id="IPR036390">
    <property type="entry name" value="WH_DNA-bd_sf"/>
</dbReference>
<comment type="caution">
    <text evidence="2">The sequence shown here is derived from an EMBL/GenBank/DDBJ whole genome shotgun (WGS) entry which is preliminary data.</text>
</comment>
<accession>A0A2T0PZU4</accession>
<evidence type="ECO:0000313" key="3">
    <source>
        <dbReference type="Proteomes" id="UP000237846"/>
    </source>
</evidence>
<dbReference type="InterPro" id="IPR011991">
    <property type="entry name" value="ArsR-like_HTH"/>
</dbReference>
<dbReference type="Gene3D" id="1.10.10.10">
    <property type="entry name" value="Winged helix-like DNA-binding domain superfamily/Winged helix DNA-binding domain"/>
    <property type="match status" value="1"/>
</dbReference>
<dbReference type="SUPFAM" id="SSF46785">
    <property type="entry name" value="Winged helix' DNA-binding domain"/>
    <property type="match status" value="1"/>
</dbReference>
<dbReference type="Proteomes" id="UP000237846">
    <property type="component" value="Unassembled WGS sequence"/>
</dbReference>
<dbReference type="CDD" id="cd00090">
    <property type="entry name" value="HTH_ARSR"/>
    <property type="match status" value="1"/>
</dbReference>
<name>A0A2T0PZU4_9ACTN</name>
<protein>
    <submittedName>
        <fullName evidence="2">Putative ArsR family transcriptional regulator</fullName>
    </submittedName>
</protein>
<dbReference type="EMBL" id="PVZC01000006">
    <property type="protein sequence ID" value="PRX97036.1"/>
    <property type="molecule type" value="Genomic_DNA"/>
</dbReference>
<proteinExistence type="predicted"/>
<dbReference type="RefSeq" id="WP_425428089.1">
    <property type="nucleotide sequence ID" value="NZ_PVZC01000006.1"/>
</dbReference>
<keyword evidence="3" id="KW-1185">Reference proteome</keyword>
<evidence type="ECO:0000256" key="1">
    <source>
        <dbReference type="SAM" id="MobiDB-lite"/>
    </source>
</evidence>
<feature type="region of interest" description="Disordered" evidence="1">
    <location>
        <begin position="1"/>
        <end position="21"/>
    </location>
</feature>
<reference evidence="2 3" key="1">
    <citation type="submission" date="2018-03" db="EMBL/GenBank/DDBJ databases">
        <title>Genomic Encyclopedia of Archaeal and Bacterial Type Strains, Phase II (KMG-II): from individual species to whole genera.</title>
        <authorList>
            <person name="Goeker M."/>
        </authorList>
    </citation>
    <scope>NUCLEOTIDE SEQUENCE [LARGE SCALE GENOMIC DNA]</scope>
    <source>
        <strain evidence="2 3">DSM 45601</strain>
    </source>
</reference>
<gene>
    <name evidence="2" type="ORF">CLV72_10672</name>
</gene>